<keyword evidence="1" id="KW-0472">Membrane</keyword>
<gene>
    <name evidence="2" type="ORF">K432DRAFT_420849</name>
</gene>
<accession>A0A8E2DX01</accession>
<dbReference type="AlphaFoldDB" id="A0A8E2DX01"/>
<feature type="transmembrane region" description="Helical" evidence="1">
    <location>
        <begin position="73"/>
        <end position="92"/>
    </location>
</feature>
<keyword evidence="1" id="KW-0812">Transmembrane</keyword>
<evidence type="ECO:0000256" key="1">
    <source>
        <dbReference type="SAM" id="Phobius"/>
    </source>
</evidence>
<reference evidence="2 3" key="1">
    <citation type="journal article" date="2016" name="Nat. Commun.">
        <title>Ectomycorrhizal ecology is imprinted in the genome of the dominant symbiotic fungus Cenococcum geophilum.</title>
        <authorList>
            <consortium name="DOE Joint Genome Institute"/>
            <person name="Peter M."/>
            <person name="Kohler A."/>
            <person name="Ohm R.A."/>
            <person name="Kuo A."/>
            <person name="Krutzmann J."/>
            <person name="Morin E."/>
            <person name="Arend M."/>
            <person name="Barry K.W."/>
            <person name="Binder M."/>
            <person name="Choi C."/>
            <person name="Clum A."/>
            <person name="Copeland A."/>
            <person name="Grisel N."/>
            <person name="Haridas S."/>
            <person name="Kipfer T."/>
            <person name="LaButti K."/>
            <person name="Lindquist E."/>
            <person name="Lipzen A."/>
            <person name="Maire R."/>
            <person name="Meier B."/>
            <person name="Mihaltcheva S."/>
            <person name="Molinier V."/>
            <person name="Murat C."/>
            <person name="Poggeler S."/>
            <person name="Quandt C.A."/>
            <person name="Sperisen C."/>
            <person name="Tritt A."/>
            <person name="Tisserant E."/>
            <person name="Crous P.W."/>
            <person name="Henrissat B."/>
            <person name="Nehls U."/>
            <person name="Egli S."/>
            <person name="Spatafora J.W."/>
            <person name="Grigoriev I.V."/>
            <person name="Martin F.M."/>
        </authorList>
    </citation>
    <scope>NUCLEOTIDE SEQUENCE [LARGE SCALE GENOMIC DNA]</scope>
    <source>
        <strain evidence="2 3">CBS 459.81</strain>
    </source>
</reference>
<organism evidence="2 3">
    <name type="scientific">Lepidopterella palustris CBS 459.81</name>
    <dbReference type="NCBI Taxonomy" id="1314670"/>
    <lineage>
        <taxon>Eukaryota</taxon>
        <taxon>Fungi</taxon>
        <taxon>Dikarya</taxon>
        <taxon>Ascomycota</taxon>
        <taxon>Pezizomycotina</taxon>
        <taxon>Dothideomycetes</taxon>
        <taxon>Pleosporomycetidae</taxon>
        <taxon>Mytilinidiales</taxon>
        <taxon>Argynnaceae</taxon>
        <taxon>Lepidopterella</taxon>
    </lineage>
</organism>
<keyword evidence="3" id="KW-1185">Reference proteome</keyword>
<dbReference type="EMBL" id="KV745951">
    <property type="protein sequence ID" value="OCK73123.1"/>
    <property type="molecule type" value="Genomic_DNA"/>
</dbReference>
<protein>
    <recommendedName>
        <fullName evidence="4">Homing endonuclease LAGLIDADG domain-containing protein</fullName>
    </recommendedName>
</protein>
<dbReference type="OrthoDB" id="5381460at2759"/>
<feature type="transmembrane region" description="Helical" evidence="1">
    <location>
        <begin position="12"/>
        <end position="37"/>
    </location>
</feature>
<sequence>MLIKEVFEGSLIYFAIYLNGLVLISTLKVGNLSLYLLETFRLYYNTLFSKDGTRIRISGNKNDFYRLIIDNPLYILLLAFLFNKYFNVSIIYNKRYTLVTIRLKTKGVYYYTIIGFKLNKEIISYFKLFPLFTKANLFENKEGLAKIKVIQKQINLNNSITNKIGSTYP</sequence>
<proteinExistence type="predicted"/>
<keyword evidence="1" id="KW-1133">Transmembrane helix</keyword>
<name>A0A8E2DX01_9PEZI</name>
<evidence type="ECO:0008006" key="4">
    <source>
        <dbReference type="Google" id="ProtNLM"/>
    </source>
</evidence>
<evidence type="ECO:0000313" key="2">
    <source>
        <dbReference type="EMBL" id="OCK73123.1"/>
    </source>
</evidence>
<evidence type="ECO:0000313" key="3">
    <source>
        <dbReference type="Proteomes" id="UP000250266"/>
    </source>
</evidence>
<dbReference type="Proteomes" id="UP000250266">
    <property type="component" value="Unassembled WGS sequence"/>
</dbReference>